<evidence type="ECO:0000313" key="3">
    <source>
        <dbReference type="Proteomes" id="UP000392064"/>
    </source>
</evidence>
<dbReference type="EMBL" id="CP045737">
    <property type="protein sequence ID" value="QGG42743.1"/>
    <property type="molecule type" value="Genomic_DNA"/>
</dbReference>
<dbReference type="InterPro" id="IPR013022">
    <property type="entry name" value="Xyl_isomerase-like_TIM-brl"/>
</dbReference>
<organism evidence="2 3">
    <name type="scientific">Aeromicrobium yanjiei</name>
    <dbReference type="NCBI Taxonomy" id="2662028"/>
    <lineage>
        <taxon>Bacteria</taxon>
        <taxon>Bacillati</taxon>
        <taxon>Actinomycetota</taxon>
        <taxon>Actinomycetes</taxon>
        <taxon>Propionibacteriales</taxon>
        <taxon>Nocardioidaceae</taxon>
        <taxon>Aeromicrobium</taxon>
    </lineage>
</organism>
<protein>
    <submittedName>
        <fullName evidence="2">TIM barrel protein</fullName>
    </submittedName>
</protein>
<dbReference type="InterPro" id="IPR050312">
    <property type="entry name" value="IolE/XylAMocC-like"/>
</dbReference>
<feature type="domain" description="Xylose isomerase-like TIM barrel" evidence="1">
    <location>
        <begin position="26"/>
        <end position="258"/>
    </location>
</feature>
<dbReference type="AlphaFoldDB" id="A0A5Q2MM11"/>
<dbReference type="SUPFAM" id="SSF51658">
    <property type="entry name" value="Xylose isomerase-like"/>
    <property type="match status" value="1"/>
</dbReference>
<dbReference type="Proteomes" id="UP000392064">
    <property type="component" value="Chromosome"/>
</dbReference>
<gene>
    <name evidence="2" type="ORF">GEV26_15925</name>
</gene>
<dbReference type="InterPro" id="IPR036237">
    <property type="entry name" value="Xyl_isomerase-like_sf"/>
</dbReference>
<name>A0A5Q2MM11_9ACTN</name>
<keyword evidence="3" id="KW-1185">Reference proteome</keyword>
<evidence type="ECO:0000313" key="2">
    <source>
        <dbReference type="EMBL" id="QGG42743.1"/>
    </source>
</evidence>
<proteinExistence type="predicted"/>
<dbReference type="KEGG" id="aef:GEV26_15925"/>
<dbReference type="PANTHER" id="PTHR12110">
    <property type="entry name" value="HYDROXYPYRUVATE ISOMERASE"/>
    <property type="match status" value="1"/>
</dbReference>
<dbReference type="PANTHER" id="PTHR12110:SF47">
    <property type="match status" value="1"/>
</dbReference>
<dbReference type="Pfam" id="PF01261">
    <property type="entry name" value="AP_endonuc_2"/>
    <property type="match status" value="1"/>
</dbReference>
<reference evidence="2 3" key="1">
    <citation type="submission" date="2019-11" db="EMBL/GenBank/DDBJ databases">
        <authorList>
            <person name="Li J."/>
        </authorList>
    </citation>
    <scope>NUCLEOTIDE SEQUENCE [LARGE SCALE GENOMIC DNA]</scope>
    <source>
        <strain evidence="2 3">MF47</strain>
    </source>
</reference>
<sequence>MGVVPDPLRVSLSTSSVYPGSTASGFEAAARLGYDGVEVMVGIDDVSADITAIKALSSFHEMPVVSVHAPCLLVTQRVWGTDPWGKLHRSAEMAHEVGASVVVVHPPFRWQRDYAKGFVEGIADLEAEHGITYAVENMYPWRTGKREFQAYAPGWDPIEQDYAHVTLDLSHSSTAGGDPLAMADALGDRLAHVHIADGSGSAKDEHMIPGRGSQPCEEFLAAVAGSGYDGEIVVEINTRKAKDQSEREADLLEALAFTRLHASV</sequence>
<accession>A0A5Q2MM11</accession>
<dbReference type="Gene3D" id="3.20.20.150">
    <property type="entry name" value="Divalent-metal-dependent TIM barrel enzymes"/>
    <property type="match status" value="1"/>
</dbReference>
<evidence type="ECO:0000259" key="1">
    <source>
        <dbReference type="Pfam" id="PF01261"/>
    </source>
</evidence>